<organism evidence="2 3">
    <name type="scientific">Sphingoaurantiacus capsulatus</name>
    <dbReference type="NCBI Taxonomy" id="1771310"/>
    <lineage>
        <taxon>Bacteria</taxon>
        <taxon>Pseudomonadati</taxon>
        <taxon>Pseudomonadota</taxon>
        <taxon>Alphaproteobacteria</taxon>
        <taxon>Sphingomonadales</taxon>
        <taxon>Sphingosinicellaceae</taxon>
        <taxon>Sphingoaurantiacus</taxon>
    </lineage>
</organism>
<dbReference type="PROSITE" id="PS50146">
    <property type="entry name" value="DAGK"/>
    <property type="match status" value="1"/>
</dbReference>
<dbReference type="EC" id="2.7.1.-" evidence="2"/>
<gene>
    <name evidence="2" type="ORF">ACFOMD_05035</name>
</gene>
<dbReference type="NCBIfam" id="TIGR00147">
    <property type="entry name" value="YegS/Rv2252/BmrU family lipid kinase"/>
    <property type="match status" value="1"/>
</dbReference>
<dbReference type="Pfam" id="PF19279">
    <property type="entry name" value="YegS_C"/>
    <property type="match status" value="1"/>
</dbReference>
<dbReference type="GO" id="GO:0016301">
    <property type="term" value="F:kinase activity"/>
    <property type="evidence" value="ECO:0007669"/>
    <property type="project" value="UniProtKB-KW"/>
</dbReference>
<dbReference type="InterPro" id="IPR001206">
    <property type="entry name" value="Diacylglycerol_kinase_cat_dom"/>
</dbReference>
<keyword evidence="2" id="KW-0808">Transferase</keyword>
<name>A0ABV7XA04_9SPHN</name>
<protein>
    <submittedName>
        <fullName evidence="2">Diacylglycerol/lipid kinase family protein</fullName>
        <ecNumber evidence="2">2.7.1.-</ecNumber>
    </submittedName>
</protein>
<dbReference type="Gene3D" id="3.40.50.10330">
    <property type="entry name" value="Probable inorganic polyphosphate/atp-NAD kinase, domain 1"/>
    <property type="match status" value="1"/>
</dbReference>
<evidence type="ECO:0000313" key="3">
    <source>
        <dbReference type="Proteomes" id="UP001595615"/>
    </source>
</evidence>
<dbReference type="PANTHER" id="PTHR30492">
    <property type="entry name" value="METHYLGLYOXAL SYNTHASE"/>
    <property type="match status" value="1"/>
</dbReference>
<proteinExistence type="predicted"/>
<dbReference type="SMART" id="SM00046">
    <property type="entry name" value="DAGKc"/>
    <property type="match status" value="1"/>
</dbReference>
<keyword evidence="3" id="KW-1185">Reference proteome</keyword>
<sequence length="304" mass="32682">MTDLASTAGPRAVLVVNTKSRKGRHLFKDAKAALTGRGVELDGAYSVRNPERLPEIVRDAVAQGHRFIIVGGGDGTISSVVDHLAHKDVTLGVLPLGTANCFARTLTVPFDLDGAVGVLVDGKTAEVDLGRVGTDLFANALAIGMPSIVNAGIPSNLKKHFGRIGYLIYGIAALLRFKPFRCTVTTDGDRRTFDALEVRVVNGSFLGGLRVAEDSNVESEDMVVQIVQGTRRRQLVGTWLRSMVGRPPAAKRIVTLRGRKIRVETEPSEPVSVDGEVLAQTPIECGVERQSLKVRVPADRDDLD</sequence>
<dbReference type="RefSeq" id="WP_380857779.1">
    <property type="nucleotide sequence ID" value="NZ_JBHRXV010000003.1"/>
</dbReference>
<accession>A0ABV7XA04</accession>
<reference evidence="3" key="1">
    <citation type="journal article" date="2019" name="Int. J. Syst. Evol. Microbiol.">
        <title>The Global Catalogue of Microorganisms (GCM) 10K type strain sequencing project: providing services to taxonomists for standard genome sequencing and annotation.</title>
        <authorList>
            <consortium name="The Broad Institute Genomics Platform"/>
            <consortium name="The Broad Institute Genome Sequencing Center for Infectious Disease"/>
            <person name="Wu L."/>
            <person name="Ma J."/>
        </authorList>
    </citation>
    <scope>NUCLEOTIDE SEQUENCE [LARGE SCALE GENOMIC DNA]</scope>
    <source>
        <strain evidence="3">KCTC 42644</strain>
    </source>
</reference>
<comment type="caution">
    <text evidence="2">The sequence shown here is derived from an EMBL/GenBank/DDBJ whole genome shotgun (WGS) entry which is preliminary data.</text>
</comment>
<dbReference type="Gene3D" id="2.60.200.40">
    <property type="match status" value="1"/>
</dbReference>
<dbReference type="Proteomes" id="UP001595615">
    <property type="component" value="Unassembled WGS sequence"/>
</dbReference>
<keyword evidence="2" id="KW-0418">Kinase</keyword>
<evidence type="ECO:0000259" key="1">
    <source>
        <dbReference type="PROSITE" id="PS50146"/>
    </source>
</evidence>
<dbReference type="PANTHER" id="PTHR30492:SF0">
    <property type="entry name" value="METHYLGLYOXAL SYNTHASE"/>
    <property type="match status" value="1"/>
</dbReference>
<dbReference type="EMBL" id="JBHRXV010000003">
    <property type="protein sequence ID" value="MFC3711923.1"/>
    <property type="molecule type" value="Genomic_DNA"/>
</dbReference>
<dbReference type="InterPro" id="IPR017438">
    <property type="entry name" value="ATP-NAD_kinase_N"/>
</dbReference>
<evidence type="ECO:0000313" key="2">
    <source>
        <dbReference type="EMBL" id="MFC3711923.1"/>
    </source>
</evidence>
<dbReference type="InterPro" id="IPR045540">
    <property type="entry name" value="YegS/DAGK_C"/>
</dbReference>
<feature type="domain" description="DAGKc" evidence="1">
    <location>
        <begin position="7"/>
        <end position="136"/>
    </location>
</feature>
<dbReference type="SUPFAM" id="SSF111331">
    <property type="entry name" value="NAD kinase/diacylglycerol kinase-like"/>
    <property type="match status" value="1"/>
</dbReference>
<dbReference type="Pfam" id="PF00781">
    <property type="entry name" value="DAGK_cat"/>
    <property type="match status" value="1"/>
</dbReference>
<dbReference type="InterPro" id="IPR016064">
    <property type="entry name" value="NAD/diacylglycerol_kinase_sf"/>
</dbReference>
<dbReference type="InterPro" id="IPR005218">
    <property type="entry name" value="Diacylglycerol/lipid_kinase"/>
</dbReference>
<dbReference type="InterPro" id="IPR004363">
    <property type="entry name" value="Methylgl_synth"/>
</dbReference>